<feature type="compositionally biased region" description="Polar residues" evidence="2">
    <location>
        <begin position="165"/>
        <end position="189"/>
    </location>
</feature>
<gene>
    <name evidence="4" type="primary">LOC108702636</name>
</gene>
<accession>A0A8J1M085</accession>
<name>A0A8J1M085_XENLA</name>
<protein>
    <submittedName>
        <fullName evidence="4">Uncharacterized protein LOC108702636 isoform X3</fullName>
    </submittedName>
</protein>
<evidence type="ECO:0000313" key="4">
    <source>
        <dbReference type="RefSeq" id="XP_041435153.1"/>
    </source>
</evidence>
<evidence type="ECO:0000313" key="3">
    <source>
        <dbReference type="Proteomes" id="UP000186698"/>
    </source>
</evidence>
<feature type="coiled-coil region" evidence="1">
    <location>
        <begin position="22"/>
        <end position="69"/>
    </location>
</feature>
<feature type="compositionally biased region" description="Basic and acidic residues" evidence="2">
    <location>
        <begin position="141"/>
        <end position="158"/>
    </location>
</feature>
<dbReference type="Proteomes" id="UP000186698">
    <property type="component" value="Chromosome 9_10S"/>
</dbReference>
<evidence type="ECO:0000256" key="2">
    <source>
        <dbReference type="SAM" id="MobiDB-lite"/>
    </source>
</evidence>
<keyword evidence="3" id="KW-1185">Reference proteome</keyword>
<keyword evidence="1" id="KW-0175">Coiled coil</keyword>
<proteinExistence type="predicted"/>
<reference evidence="4" key="1">
    <citation type="submission" date="2025-08" db="UniProtKB">
        <authorList>
            <consortium name="RefSeq"/>
        </authorList>
    </citation>
    <scope>IDENTIFICATION</scope>
    <source>
        <strain evidence="4">J_2021</strain>
        <tissue evidence="4">Erythrocytes</tissue>
    </source>
</reference>
<dbReference type="RefSeq" id="XP_041435153.1">
    <property type="nucleotide sequence ID" value="XM_041579219.1"/>
</dbReference>
<feature type="compositionally biased region" description="Basic and acidic residues" evidence="2">
    <location>
        <begin position="191"/>
        <end position="208"/>
    </location>
</feature>
<evidence type="ECO:0000256" key="1">
    <source>
        <dbReference type="SAM" id="Coils"/>
    </source>
</evidence>
<organism evidence="3 4">
    <name type="scientific">Xenopus laevis</name>
    <name type="common">African clawed frog</name>
    <dbReference type="NCBI Taxonomy" id="8355"/>
    <lineage>
        <taxon>Eukaryota</taxon>
        <taxon>Metazoa</taxon>
        <taxon>Chordata</taxon>
        <taxon>Craniata</taxon>
        <taxon>Vertebrata</taxon>
        <taxon>Euteleostomi</taxon>
        <taxon>Amphibia</taxon>
        <taxon>Batrachia</taxon>
        <taxon>Anura</taxon>
        <taxon>Pipoidea</taxon>
        <taxon>Pipidae</taxon>
        <taxon>Xenopodinae</taxon>
        <taxon>Xenopus</taxon>
        <taxon>Xenopus</taxon>
    </lineage>
</organism>
<dbReference type="AlphaFoldDB" id="A0A8J1M085"/>
<dbReference type="GeneID" id="108702636"/>
<feature type="region of interest" description="Disordered" evidence="2">
    <location>
        <begin position="97"/>
        <end position="214"/>
    </location>
</feature>
<sequence>MMSTRWTEICNKFSTDLMVLTIECLDTEIDDTEEKAKSIKETFLADSSVTNAESLLKDHTEILHKLRKEITLRKQRKFQRDSHDYENNCVYEWREERNKQRQQRRGLPPFPRDQQYHVTRPEDTRKWPARRGGYSVPDEERDQRRLIARQSDRPRSLQEEEERGFQTSSSEDDYGTTSARFLGVTQASNRGKRDYTKPMPREPYPRRDRNQRRN</sequence>